<evidence type="ECO:0000313" key="2">
    <source>
        <dbReference type="EMBL" id="KAF2321662.1"/>
    </source>
</evidence>
<evidence type="ECO:0000256" key="1">
    <source>
        <dbReference type="SAM" id="MobiDB-lite"/>
    </source>
</evidence>
<organism evidence="2 3">
    <name type="scientific">Hevea brasiliensis</name>
    <name type="common">Para rubber tree</name>
    <name type="synonym">Siphonia brasiliensis</name>
    <dbReference type="NCBI Taxonomy" id="3981"/>
    <lineage>
        <taxon>Eukaryota</taxon>
        <taxon>Viridiplantae</taxon>
        <taxon>Streptophyta</taxon>
        <taxon>Embryophyta</taxon>
        <taxon>Tracheophyta</taxon>
        <taxon>Spermatophyta</taxon>
        <taxon>Magnoliopsida</taxon>
        <taxon>eudicotyledons</taxon>
        <taxon>Gunneridae</taxon>
        <taxon>Pentapetalae</taxon>
        <taxon>rosids</taxon>
        <taxon>fabids</taxon>
        <taxon>Malpighiales</taxon>
        <taxon>Euphorbiaceae</taxon>
        <taxon>Crotonoideae</taxon>
        <taxon>Micrandreae</taxon>
        <taxon>Hevea</taxon>
    </lineage>
</organism>
<evidence type="ECO:0000313" key="3">
    <source>
        <dbReference type="Proteomes" id="UP000467840"/>
    </source>
</evidence>
<keyword evidence="3" id="KW-1185">Reference proteome</keyword>
<dbReference type="EMBL" id="JAAGAX010000002">
    <property type="protein sequence ID" value="KAF2321662.1"/>
    <property type="molecule type" value="Genomic_DNA"/>
</dbReference>
<feature type="region of interest" description="Disordered" evidence="1">
    <location>
        <begin position="106"/>
        <end position="142"/>
    </location>
</feature>
<dbReference type="Proteomes" id="UP000467840">
    <property type="component" value="Chromosome 11"/>
</dbReference>
<accession>A0A6A6N660</accession>
<name>A0A6A6N660_HEVBR</name>
<gene>
    <name evidence="2" type="ORF">GH714_000997</name>
</gene>
<proteinExistence type="predicted"/>
<protein>
    <submittedName>
        <fullName evidence="2">Uncharacterized protein</fullName>
    </submittedName>
</protein>
<comment type="caution">
    <text evidence="2">The sequence shown here is derived from an EMBL/GenBank/DDBJ whole genome shotgun (WGS) entry which is preliminary data.</text>
</comment>
<reference evidence="2 3" key="1">
    <citation type="journal article" date="2020" name="Mol. Plant">
        <title>The Chromosome-Based Rubber Tree Genome Provides New Insights into Spurge Genome Evolution and Rubber Biosynthesis.</title>
        <authorList>
            <person name="Liu J."/>
            <person name="Shi C."/>
            <person name="Shi C.C."/>
            <person name="Li W."/>
            <person name="Zhang Q.J."/>
            <person name="Zhang Y."/>
            <person name="Li K."/>
            <person name="Lu H.F."/>
            <person name="Shi C."/>
            <person name="Zhu S.T."/>
            <person name="Xiao Z.Y."/>
            <person name="Nan H."/>
            <person name="Yue Y."/>
            <person name="Zhu X.G."/>
            <person name="Wu Y."/>
            <person name="Hong X.N."/>
            <person name="Fan G.Y."/>
            <person name="Tong Y."/>
            <person name="Zhang D."/>
            <person name="Mao C.L."/>
            <person name="Liu Y.L."/>
            <person name="Hao S.J."/>
            <person name="Liu W.Q."/>
            <person name="Lv M.Q."/>
            <person name="Zhang H.B."/>
            <person name="Liu Y."/>
            <person name="Hu-Tang G.R."/>
            <person name="Wang J.P."/>
            <person name="Wang J.H."/>
            <person name="Sun Y.H."/>
            <person name="Ni S.B."/>
            <person name="Chen W.B."/>
            <person name="Zhang X.C."/>
            <person name="Jiao Y.N."/>
            <person name="Eichler E.E."/>
            <person name="Li G.H."/>
            <person name="Liu X."/>
            <person name="Gao L.Z."/>
        </authorList>
    </citation>
    <scope>NUCLEOTIDE SEQUENCE [LARGE SCALE GENOMIC DNA]</scope>
    <source>
        <strain evidence="3">cv. GT1</strain>
        <tissue evidence="2">Leaf</tissue>
    </source>
</reference>
<dbReference type="AlphaFoldDB" id="A0A6A6N660"/>
<sequence>MDNTRDRIWAASLFLSLSENEQKEEIQKLGESNELLGKVSIYEPELQIDSNYRARIFAELLSQLSPDSEYPTTFVAKFLFRYEQLKPEDGRTYMLAQTRRRSPIVRASLWQESEPSESDSETAVETVPRFGGTRTKREVTTS</sequence>